<accession>A0A521CS31</accession>
<sequence length="157" mass="17577">MSTAELTSYETLVSKTDEILNKEVTRDEKLFAICELLADNVDTFDWVGFYMADPEGKKELVLGPFVGPATDHKRIPFGRGICGQVAESHETFVSQDVKSEENYLSCSVSVQSEIVVPIMKGEEFVAQLDIDSNTKGSITDEQQKLLEEICEKLSREF</sequence>
<dbReference type="EMBL" id="FXTP01000006">
    <property type="protein sequence ID" value="SMO62253.1"/>
    <property type="molecule type" value="Genomic_DNA"/>
</dbReference>
<evidence type="ECO:0000313" key="2">
    <source>
        <dbReference type="EMBL" id="SMO62253.1"/>
    </source>
</evidence>
<dbReference type="Pfam" id="PF13185">
    <property type="entry name" value="GAF_2"/>
    <property type="match status" value="1"/>
</dbReference>
<evidence type="ECO:0000313" key="3">
    <source>
        <dbReference type="Proteomes" id="UP000317557"/>
    </source>
</evidence>
<feature type="domain" description="GAF" evidence="1">
    <location>
        <begin position="32"/>
        <end position="152"/>
    </location>
</feature>
<dbReference type="SUPFAM" id="SSF55781">
    <property type="entry name" value="GAF domain-like"/>
    <property type="match status" value="1"/>
</dbReference>
<name>A0A521CS31_9BACT</name>
<dbReference type="Gene3D" id="3.30.450.40">
    <property type="match status" value="1"/>
</dbReference>
<dbReference type="InterPro" id="IPR029016">
    <property type="entry name" value="GAF-like_dom_sf"/>
</dbReference>
<dbReference type="RefSeq" id="WP_142454135.1">
    <property type="nucleotide sequence ID" value="NZ_FXTP01000006.1"/>
</dbReference>
<dbReference type="Proteomes" id="UP000317557">
    <property type="component" value="Unassembled WGS sequence"/>
</dbReference>
<proteinExistence type="predicted"/>
<protein>
    <submittedName>
        <fullName evidence="2">GAF domain-containing protein</fullName>
    </submittedName>
</protein>
<organism evidence="2 3">
    <name type="scientific">Gracilimonas mengyeensis</name>
    <dbReference type="NCBI Taxonomy" id="1302730"/>
    <lineage>
        <taxon>Bacteria</taxon>
        <taxon>Pseudomonadati</taxon>
        <taxon>Balneolota</taxon>
        <taxon>Balneolia</taxon>
        <taxon>Balneolales</taxon>
        <taxon>Balneolaceae</taxon>
        <taxon>Gracilimonas</taxon>
    </lineage>
</organism>
<evidence type="ECO:0000259" key="1">
    <source>
        <dbReference type="Pfam" id="PF13185"/>
    </source>
</evidence>
<gene>
    <name evidence="2" type="ORF">SAMN06265219_106108</name>
</gene>
<dbReference type="AlphaFoldDB" id="A0A521CS31"/>
<reference evidence="2 3" key="1">
    <citation type="submission" date="2017-05" db="EMBL/GenBank/DDBJ databases">
        <authorList>
            <person name="Varghese N."/>
            <person name="Submissions S."/>
        </authorList>
    </citation>
    <scope>NUCLEOTIDE SEQUENCE [LARGE SCALE GENOMIC DNA]</scope>
    <source>
        <strain evidence="2 3">DSM 21985</strain>
    </source>
</reference>
<keyword evidence="3" id="KW-1185">Reference proteome</keyword>
<dbReference type="OrthoDB" id="9796252at2"/>
<dbReference type="InterPro" id="IPR003018">
    <property type="entry name" value="GAF"/>
</dbReference>